<dbReference type="EMBL" id="BNJF01000005">
    <property type="protein sequence ID" value="GHO49513.1"/>
    <property type="molecule type" value="Genomic_DNA"/>
</dbReference>
<dbReference type="Gene3D" id="1.10.10.10">
    <property type="entry name" value="Winged helix-like DNA-binding domain superfamily/Winged helix DNA-binding domain"/>
    <property type="match status" value="1"/>
</dbReference>
<evidence type="ECO:0000256" key="1">
    <source>
        <dbReference type="ARBA" id="ARBA00023015"/>
    </source>
</evidence>
<evidence type="ECO:0000256" key="3">
    <source>
        <dbReference type="ARBA" id="ARBA00023163"/>
    </source>
</evidence>
<dbReference type="PANTHER" id="PTHR33204:SF37">
    <property type="entry name" value="HTH-TYPE TRANSCRIPTIONAL REGULATOR YODB"/>
    <property type="match status" value="1"/>
</dbReference>
<feature type="domain" description="HTH hxlR-type" evidence="4">
    <location>
        <begin position="11"/>
        <end position="110"/>
    </location>
</feature>
<organism evidence="5 6">
    <name type="scientific">Ktedonospora formicarum</name>
    <dbReference type="NCBI Taxonomy" id="2778364"/>
    <lineage>
        <taxon>Bacteria</taxon>
        <taxon>Bacillati</taxon>
        <taxon>Chloroflexota</taxon>
        <taxon>Ktedonobacteria</taxon>
        <taxon>Ktedonobacterales</taxon>
        <taxon>Ktedonobacteraceae</taxon>
        <taxon>Ktedonospora</taxon>
    </lineage>
</organism>
<keyword evidence="1" id="KW-0805">Transcription regulation</keyword>
<sequence>MKKNQQRRSDCPINYGLEAFGDMWSLLIIRDMVYFGKKTYGEFLASEEGIATNILASRLALLEQKGIIAKHPLEEDRRKEMYTLTEKGLDLIPILLEIANWSAHHDPQTGAPADWIALVNLNKERMTKLIRETVREGGAIFVGPQSVVSKL</sequence>
<reference evidence="5" key="1">
    <citation type="submission" date="2020-10" db="EMBL/GenBank/DDBJ databases">
        <title>Taxonomic study of unclassified bacteria belonging to the class Ktedonobacteria.</title>
        <authorList>
            <person name="Yabe S."/>
            <person name="Wang C.M."/>
            <person name="Zheng Y."/>
            <person name="Sakai Y."/>
            <person name="Cavaletti L."/>
            <person name="Monciardini P."/>
            <person name="Donadio S."/>
        </authorList>
    </citation>
    <scope>NUCLEOTIDE SEQUENCE</scope>
    <source>
        <strain evidence="5">SOSP1-1</strain>
    </source>
</reference>
<keyword evidence="2" id="KW-0238">DNA-binding</keyword>
<dbReference type="Proteomes" id="UP000612362">
    <property type="component" value="Unassembled WGS sequence"/>
</dbReference>
<accession>A0A8J3MX96</accession>
<keyword evidence="3" id="KW-0804">Transcription</keyword>
<protein>
    <recommendedName>
        <fullName evidence="4">HTH hxlR-type domain-containing protein</fullName>
    </recommendedName>
</protein>
<dbReference type="InterPro" id="IPR002577">
    <property type="entry name" value="HTH_HxlR"/>
</dbReference>
<comment type="caution">
    <text evidence="5">The sequence shown here is derived from an EMBL/GenBank/DDBJ whole genome shotgun (WGS) entry which is preliminary data.</text>
</comment>
<proteinExistence type="predicted"/>
<dbReference type="InterPro" id="IPR036388">
    <property type="entry name" value="WH-like_DNA-bd_sf"/>
</dbReference>
<keyword evidence="6" id="KW-1185">Reference proteome</keyword>
<evidence type="ECO:0000256" key="2">
    <source>
        <dbReference type="ARBA" id="ARBA00023125"/>
    </source>
</evidence>
<dbReference type="AlphaFoldDB" id="A0A8J3MX96"/>
<dbReference type="SUPFAM" id="SSF46785">
    <property type="entry name" value="Winged helix' DNA-binding domain"/>
    <property type="match status" value="1"/>
</dbReference>
<gene>
    <name evidence="5" type="ORF">KSX_76760</name>
</gene>
<dbReference type="PROSITE" id="PS51118">
    <property type="entry name" value="HTH_HXLR"/>
    <property type="match status" value="1"/>
</dbReference>
<dbReference type="InterPro" id="IPR036390">
    <property type="entry name" value="WH_DNA-bd_sf"/>
</dbReference>
<dbReference type="RefSeq" id="WP_220198628.1">
    <property type="nucleotide sequence ID" value="NZ_BNJF01000005.1"/>
</dbReference>
<evidence type="ECO:0000313" key="6">
    <source>
        <dbReference type="Proteomes" id="UP000612362"/>
    </source>
</evidence>
<dbReference type="PANTHER" id="PTHR33204">
    <property type="entry name" value="TRANSCRIPTIONAL REGULATOR, MARR FAMILY"/>
    <property type="match status" value="1"/>
</dbReference>
<dbReference type="Pfam" id="PF01638">
    <property type="entry name" value="HxlR"/>
    <property type="match status" value="1"/>
</dbReference>
<evidence type="ECO:0000259" key="4">
    <source>
        <dbReference type="PROSITE" id="PS51118"/>
    </source>
</evidence>
<dbReference type="GO" id="GO:0003677">
    <property type="term" value="F:DNA binding"/>
    <property type="evidence" value="ECO:0007669"/>
    <property type="project" value="UniProtKB-KW"/>
</dbReference>
<name>A0A8J3MX96_9CHLR</name>
<evidence type="ECO:0000313" key="5">
    <source>
        <dbReference type="EMBL" id="GHO49513.1"/>
    </source>
</evidence>